<feature type="non-terminal residue" evidence="1">
    <location>
        <position position="77"/>
    </location>
</feature>
<dbReference type="EMBL" id="CAJVPV010000681">
    <property type="protein sequence ID" value="CAG8469157.1"/>
    <property type="molecule type" value="Genomic_DNA"/>
</dbReference>
<comment type="caution">
    <text evidence="1">The sequence shown here is derived from an EMBL/GenBank/DDBJ whole genome shotgun (WGS) entry which is preliminary data.</text>
</comment>
<organism evidence="1 2">
    <name type="scientific">Acaulospora morrowiae</name>
    <dbReference type="NCBI Taxonomy" id="94023"/>
    <lineage>
        <taxon>Eukaryota</taxon>
        <taxon>Fungi</taxon>
        <taxon>Fungi incertae sedis</taxon>
        <taxon>Mucoromycota</taxon>
        <taxon>Glomeromycotina</taxon>
        <taxon>Glomeromycetes</taxon>
        <taxon>Diversisporales</taxon>
        <taxon>Acaulosporaceae</taxon>
        <taxon>Acaulospora</taxon>
    </lineage>
</organism>
<name>A0A9N8W206_9GLOM</name>
<proteinExistence type="predicted"/>
<accession>A0A9N8W206</accession>
<evidence type="ECO:0000313" key="2">
    <source>
        <dbReference type="Proteomes" id="UP000789342"/>
    </source>
</evidence>
<dbReference type="Proteomes" id="UP000789342">
    <property type="component" value="Unassembled WGS sequence"/>
</dbReference>
<gene>
    <name evidence="1" type="ORF">AMORRO_LOCUS1773</name>
</gene>
<evidence type="ECO:0000313" key="1">
    <source>
        <dbReference type="EMBL" id="CAG8469157.1"/>
    </source>
</evidence>
<keyword evidence="2" id="KW-1185">Reference proteome</keyword>
<protein>
    <submittedName>
        <fullName evidence="1">11866_t:CDS:1</fullName>
    </submittedName>
</protein>
<dbReference type="AlphaFoldDB" id="A0A9N8W206"/>
<sequence>RMSHDEIFVELDSELFHLGTACIRRCNRSSVVVAPSWDGIQAKLEIVISYGIMLNEDSLSLEKGKSKQKTVELHHDL</sequence>
<reference evidence="1" key="1">
    <citation type="submission" date="2021-06" db="EMBL/GenBank/DDBJ databases">
        <authorList>
            <person name="Kallberg Y."/>
            <person name="Tangrot J."/>
            <person name="Rosling A."/>
        </authorList>
    </citation>
    <scope>NUCLEOTIDE SEQUENCE</scope>
    <source>
        <strain evidence="1">CL551</strain>
    </source>
</reference>